<reference evidence="2" key="1">
    <citation type="submission" date="2023-05" db="EMBL/GenBank/DDBJ databases">
        <title>Whole genome sequence of Commensalibacter sp.</title>
        <authorList>
            <person name="Charoenyingcharoen P."/>
            <person name="Yukphan P."/>
        </authorList>
    </citation>
    <scope>NUCLEOTIDE SEQUENCE</scope>
    <source>
        <strain evidence="2">TBRC 16381</strain>
    </source>
</reference>
<feature type="domain" description="RGS" evidence="1">
    <location>
        <begin position="155"/>
        <end position="219"/>
    </location>
</feature>
<organism evidence="2 3">
    <name type="scientific">Commensalibacter oyaizuii</name>
    <dbReference type="NCBI Taxonomy" id="3043873"/>
    <lineage>
        <taxon>Bacteria</taxon>
        <taxon>Pseudomonadati</taxon>
        <taxon>Pseudomonadota</taxon>
        <taxon>Alphaproteobacteria</taxon>
        <taxon>Acetobacterales</taxon>
        <taxon>Acetobacteraceae</taxon>
    </lineage>
</organism>
<dbReference type="Proteomes" id="UP001431634">
    <property type="component" value="Unassembled WGS sequence"/>
</dbReference>
<keyword evidence="3" id="KW-1185">Reference proteome</keyword>
<proteinExistence type="predicted"/>
<dbReference type="PROSITE" id="PS50132">
    <property type="entry name" value="RGS"/>
    <property type="match status" value="1"/>
</dbReference>
<sequence>MVKQIITMQNYLSDIMLPSLPEWIQDHEEVYFYRKEGITDLAIPCDFIRVAKDRYEDACSLLKELKNIYHIKVDYQTVFETFKAVNMLVANPLSEPVFEFKVKALYSVFKNVPAIIFNEKTCRRLAVVTPVFPSAYEIDKVLMEQKQLLEKKIAFLESVVERRKGKIDNEAFDDSDEQQKEENIQFLIKLNQLKAKFAPIDQLSERIRILVESYIPENAVNMDGFKLIEKLEECKEKVMNEDIRNILQDKINIIRSTQTQIEDLRRLGMVSGPIRREA</sequence>
<name>A0ABT6Q5B8_9PROT</name>
<evidence type="ECO:0000313" key="3">
    <source>
        <dbReference type="Proteomes" id="UP001431634"/>
    </source>
</evidence>
<dbReference type="InterPro" id="IPR016137">
    <property type="entry name" value="RGS"/>
</dbReference>
<evidence type="ECO:0000259" key="1">
    <source>
        <dbReference type="PROSITE" id="PS50132"/>
    </source>
</evidence>
<protein>
    <recommendedName>
        <fullName evidence="1">RGS domain-containing protein</fullName>
    </recommendedName>
</protein>
<evidence type="ECO:0000313" key="2">
    <source>
        <dbReference type="EMBL" id="MDI2091664.1"/>
    </source>
</evidence>
<accession>A0ABT6Q5B8</accession>
<comment type="caution">
    <text evidence="2">The sequence shown here is derived from an EMBL/GenBank/DDBJ whole genome shotgun (WGS) entry which is preliminary data.</text>
</comment>
<gene>
    <name evidence="2" type="ORF">QJV27_09845</name>
</gene>
<dbReference type="EMBL" id="JASBAO010000001">
    <property type="protein sequence ID" value="MDI2091664.1"/>
    <property type="molecule type" value="Genomic_DNA"/>
</dbReference>
<dbReference type="RefSeq" id="WP_281448751.1">
    <property type="nucleotide sequence ID" value="NZ_JASBAO010000001.1"/>
</dbReference>